<proteinExistence type="predicted"/>
<name>A0A6J5QWW7_9CAUD</name>
<accession>A0A6J5QWW7</accession>
<organism evidence="2">
    <name type="scientific">uncultured Caudovirales phage</name>
    <dbReference type="NCBI Taxonomy" id="2100421"/>
    <lineage>
        <taxon>Viruses</taxon>
        <taxon>Duplodnaviria</taxon>
        <taxon>Heunggongvirae</taxon>
        <taxon>Uroviricota</taxon>
        <taxon>Caudoviricetes</taxon>
        <taxon>Peduoviridae</taxon>
        <taxon>Maltschvirus</taxon>
        <taxon>Maltschvirus maltsch</taxon>
    </lineage>
</organism>
<keyword evidence="1" id="KW-0812">Transmembrane</keyword>
<feature type="transmembrane region" description="Helical" evidence="1">
    <location>
        <begin position="30"/>
        <end position="50"/>
    </location>
</feature>
<reference evidence="2" key="1">
    <citation type="submission" date="2020-05" db="EMBL/GenBank/DDBJ databases">
        <authorList>
            <person name="Chiriac C."/>
            <person name="Salcher M."/>
            <person name="Ghai R."/>
            <person name="Kavagutti S V."/>
        </authorList>
    </citation>
    <scope>NUCLEOTIDE SEQUENCE</scope>
</reference>
<evidence type="ECO:0000313" key="2">
    <source>
        <dbReference type="EMBL" id="CAB4185175.1"/>
    </source>
</evidence>
<dbReference type="EMBL" id="LR797198">
    <property type="protein sequence ID" value="CAB4193694.1"/>
    <property type="molecule type" value="Genomic_DNA"/>
</dbReference>
<dbReference type="EMBL" id="LR797076">
    <property type="protein sequence ID" value="CAB4185175.1"/>
    <property type="molecule type" value="Genomic_DNA"/>
</dbReference>
<protein>
    <submittedName>
        <fullName evidence="2">Uncharacterized protein</fullName>
    </submittedName>
</protein>
<evidence type="ECO:0000313" key="3">
    <source>
        <dbReference type="EMBL" id="CAB4193694.1"/>
    </source>
</evidence>
<gene>
    <name evidence="2" type="ORF">UFOVP1119_9</name>
    <name evidence="3" type="ORF">UFOVP1238_126</name>
</gene>
<sequence>MTKHISFYINKYPSRIAGYISAIVLNVSHMWSSFPVGLFVPVAMLLIILGEGSQRMENKKTIEALYKEAVTGKSEKDMIEELIMDLKAKVN</sequence>
<keyword evidence="1" id="KW-1133">Transmembrane helix</keyword>
<keyword evidence="1" id="KW-0472">Membrane</keyword>
<evidence type="ECO:0000256" key="1">
    <source>
        <dbReference type="SAM" id="Phobius"/>
    </source>
</evidence>